<accession>A0A948TFN3</accession>
<feature type="transmembrane region" description="Helical" evidence="7">
    <location>
        <begin position="440"/>
        <end position="461"/>
    </location>
</feature>
<evidence type="ECO:0000313" key="10">
    <source>
        <dbReference type="Proteomes" id="UP000733611"/>
    </source>
</evidence>
<dbReference type="Proteomes" id="UP000733611">
    <property type="component" value="Unassembled WGS sequence"/>
</dbReference>
<feature type="transmembrane region" description="Helical" evidence="7">
    <location>
        <begin position="57"/>
        <end position="76"/>
    </location>
</feature>
<comment type="subcellular location">
    <subcellularLocation>
        <location evidence="1">Membrane</location>
        <topology evidence="1">Multi-pass membrane protein</topology>
    </subcellularLocation>
</comment>
<proteinExistence type="predicted"/>
<feature type="transmembrane region" description="Helical" evidence="7">
    <location>
        <begin position="20"/>
        <end position="37"/>
    </location>
</feature>
<evidence type="ECO:0000256" key="1">
    <source>
        <dbReference type="ARBA" id="ARBA00004141"/>
    </source>
</evidence>
<reference evidence="9" key="1">
    <citation type="journal article" date="2021" name="PeerJ">
        <title>Extensive microbial diversity within the chicken gut microbiome revealed by metagenomics and culture.</title>
        <authorList>
            <person name="Gilroy R."/>
            <person name="Ravi A."/>
            <person name="Getino M."/>
            <person name="Pursley I."/>
            <person name="Horton D.L."/>
            <person name="Alikhan N.F."/>
            <person name="Baker D."/>
            <person name="Gharbi K."/>
            <person name="Hall N."/>
            <person name="Watson M."/>
            <person name="Adriaenssens E.M."/>
            <person name="Foster-Nyarko E."/>
            <person name="Jarju S."/>
            <person name="Secka A."/>
            <person name="Antonio M."/>
            <person name="Oren A."/>
            <person name="Chaudhuri R.R."/>
            <person name="La Ragione R."/>
            <person name="Hildebrand F."/>
            <person name="Pallen M.J."/>
        </authorList>
    </citation>
    <scope>NUCLEOTIDE SEQUENCE</scope>
    <source>
        <strain evidence="9">378</strain>
    </source>
</reference>
<comment type="caution">
    <text evidence="9">The sequence shown here is derived from an EMBL/GenBank/DDBJ whole genome shotgun (WGS) entry which is preliminary data.</text>
</comment>
<name>A0A948TFN3_9GAMM</name>
<feature type="transmembrane region" description="Helical" evidence="7">
    <location>
        <begin position="235"/>
        <end position="251"/>
    </location>
</feature>
<feature type="transmembrane region" description="Helical" evidence="7">
    <location>
        <begin position="88"/>
        <end position="111"/>
    </location>
</feature>
<feature type="transmembrane region" description="Helical" evidence="7">
    <location>
        <begin position="396"/>
        <end position="419"/>
    </location>
</feature>
<evidence type="ECO:0000256" key="7">
    <source>
        <dbReference type="SAM" id="Phobius"/>
    </source>
</evidence>
<feature type="transmembrane region" description="Helical" evidence="7">
    <location>
        <begin position="147"/>
        <end position="170"/>
    </location>
</feature>
<dbReference type="Pfam" id="PF07690">
    <property type="entry name" value="MFS_1"/>
    <property type="match status" value="1"/>
</dbReference>
<protein>
    <submittedName>
        <fullName evidence="9">MFS transporter</fullName>
    </submittedName>
</protein>
<dbReference type="AlphaFoldDB" id="A0A948TFN3"/>
<dbReference type="EMBL" id="JAHLFE010000076">
    <property type="protein sequence ID" value="MBU3844029.1"/>
    <property type="molecule type" value="Genomic_DNA"/>
</dbReference>
<dbReference type="PANTHER" id="PTHR42718">
    <property type="entry name" value="MAJOR FACILITATOR SUPERFAMILY MULTIDRUG TRANSPORTER MFSC"/>
    <property type="match status" value="1"/>
</dbReference>
<evidence type="ECO:0000256" key="5">
    <source>
        <dbReference type="ARBA" id="ARBA00023136"/>
    </source>
</evidence>
<dbReference type="PROSITE" id="PS51257">
    <property type="entry name" value="PROKAR_LIPOPROTEIN"/>
    <property type="match status" value="1"/>
</dbReference>
<dbReference type="GO" id="GO:0022857">
    <property type="term" value="F:transmembrane transporter activity"/>
    <property type="evidence" value="ECO:0007669"/>
    <property type="project" value="InterPro"/>
</dbReference>
<evidence type="ECO:0000256" key="2">
    <source>
        <dbReference type="ARBA" id="ARBA00022448"/>
    </source>
</evidence>
<dbReference type="Gene3D" id="1.20.1250.20">
    <property type="entry name" value="MFS general substrate transporter like domains"/>
    <property type="match status" value="2"/>
</dbReference>
<dbReference type="GO" id="GO:0016020">
    <property type="term" value="C:membrane"/>
    <property type="evidence" value="ECO:0007669"/>
    <property type="project" value="UniProtKB-SubCell"/>
</dbReference>
<dbReference type="InterPro" id="IPR036259">
    <property type="entry name" value="MFS_trans_sf"/>
</dbReference>
<dbReference type="SUPFAM" id="SSF103473">
    <property type="entry name" value="MFS general substrate transporter"/>
    <property type="match status" value="1"/>
</dbReference>
<feature type="transmembrane region" description="Helical" evidence="7">
    <location>
        <begin position="330"/>
        <end position="353"/>
    </location>
</feature>
<keyword evidence="4 7" id="KW-1133">Transmembrane helix</keyword>
<feature type="transmembrane region" description="Helical" evidence="7">
    <location>
        <begin position="365"/>
        <end position="384"/>
    </location>
</feature>
<evidence type="ECO:0000256" key="6">
    <source>
        <dbReference type="SAM" id="MobiDB-lite"/>
    </source>
</evidence>
<dbReference type="InterPro" id="IPR011701">
    <property type="entry name" value="MFS"/>
</dbReference>
<feature type="compositionally biased region" description="Polar residues" evidence="6">
    <location>
        <begin position="502"/>
        <end position="515"/>
    </location>
</feature>
<reference evidence="9" key="2">
    <citation type="submission" date="2021-04" db="EMBL/GenBank/DDBJ databases">
        <authorList>
            <person name="Gilroy R."/>
        </authorList>
    </citation>
    <scope>NUCLEOTIDE SEQUENCE</scope>
    <source>
        <strain evidence="9">378</strain>
    </source>
</reference>
<dbReference type="PROSITE" id="PS50850">
    <property type="entry name" value="MFS"/>
    <property type="match status" value="1"/>
</dbReference>
<keyword evidence="3 7" id="KW-0812">Transmembrane</keyword>
<feature type="region of interest" description="Disordered" evidence="6">
    <location>
        <begin position="501"/>
        <end position="530"/>
    </location>
</feature>
<feature type="transmembrane region" description="Helical" evidence="7">
    <location>
        <begin position="117"/>
        <end position="135"/>
    </location>
</feature>
<sequence>MQLRAQGDATPQQRASAQTLLVVGCVSLALFFTSYVGNALTVAVPFFVDLYNCPPHLVTLAISGYATALACVLLPASIWARHKGNKRLFVYGLVGCALTTALITIAPTVWMLFVGRLLQGASSALCLSTAMALIAEQVPAKQRFGAIGIAVCLTYTGVSTSLSFSGIIIDHIGYEWMFYFSAAAFAILSFAATKLPASQVKAHSHNRLPLTRIVFFALAIGLFLLSLTTLATQPLAPYGLVVAVLLLALVAQRDYVLSKRHQLHKVANADAGDAAAHAQKSSSIPEVVIPVHFLLHNRAFLACFLVSVTAYFSVMAEPVLLALFSQFTLGISASVAGFIIVVQPVTIAVVSALTGRLTRYLSGNAVVTLGLIIQTLALGSFVFIDETTTPLGLIVRQLFVGTGFAFFSAPNTTLLTFAVGKANFALASSTQQVGRSLGQACSLALVSLIISAVVTALPSSALYPVQFAHATVIILAISAVSGLLGIASSAYGWYLARKATKEQATPESPESSVANPTEERVSAHTEVVAD</sequence>
<dbReference type="PANTHER" id="PTHR42718:SF9">
    <property type="entry name" value="MAJOR FACILITATOR SUPERFAMILY MULTIDRUG TRANSPORTER MFSC"/>
    <property type="match status" value="1"/>
</dbReference>
<evidence type="ECO:0000259" key="8">
    <source>
        <dbReference type="PROSITE" id="PS50850"/>
    </source>
</evidence>
<evidence type="ECO:0000313" key="9">
    <source>
        <dbReference type="EMBL" id="MBU3844029.1"/>
    </source>
</evidence>
<keyword evidence="5 7" id="KW-0472">Membrane</keyword>
<feature type="transmembrane region" description="Helical" evidence="7">
    <location>
        <begin position="176"/>
        <end position="197"/>
    </location>
</feature>
<feature type="transmembrane region" description="Helical" evidence="7">
    <location>
        <begin position="299"/>
        <end position="324"/>
    </location>
</feature>
<organism evidence="9 10">
    <name type="scientific">Candidatus Anaerobiospirillum pullicola</name>
    <dbReference type="NCBI Taxonomy" id="2838451"/>
    <lineage>
        <taxon>Bacteria</taxon>
        <taxon>Pseudomonadati</taxon>
        <taxon>Pseudomonadota</taxon>
        <taxon>Gammaproteobacteria</taxon>
        <taxon>Aeromonadales</taxon>
        <taxon>Succinivibrionaceae</taxon>
        <taxon>Anaerobiospirillum</taxon>
    </lineage>
</organism>
<gene>
    <name evidence="9" type="ORF">H9847_04045</name>
</gene>
<evidence type="ECO:0000256" key="4">
    <source>
        <dbReference type="ARBA" id="ARBA00022989"/>
    </source>
</evidence>
<feature type="domain" description="Major facilitator superfamily (MFS) profile" evidence="8">
    <location>
        <begin position="22"/>
        <end position="500"/>
    </location>
</feature>
<feature type="transmembrane region" description="Helical" evidence="7">
    <location>
        <begin position="467"/>
        <end position="494"/>
    </location>
</feature>
<evidence type="ECO:0000256" key="3">
    <source>
        <dbReference type="ARBA" id="ARBA00022692"/>
    </source>
</evidence>
<feature type="transmembrane region" description="Helical" evidence="7">
    <location>
        <begin position="209"/>
        <end position="229"/>
    </location>
</feature>
<dbReference type="InterPro" id="IPR020846">
    <property type="entry name" value="MFS_dom"/>
</dbReference>
<keyword evidence="2" id="KW-0813">Transport</keyword>